<feature type="domain" description="WW" evidence="12">
    <location>
        <begin position="235"/>
        <end position="268"/>
    </location>
</feature>
<dbReference type="Pfam" id="PF00168">
    <property type="entry name" value="C2"/>
    <property type="match status" value="1"/>
</dbReference>
<sequence length="834" mass="93857">MAHAAPSVVEPRTLRLTVVAADGLYKRDVFRLPDPFAVVTIDGEQTRSTLVIKRTLNPYWNQSFDLLLRNESVITVQIFDQRKWKKDKNQGFLGVINVQMGSIFNVQAAGDEMLTVELKKSSSRDVVTGKLAINLSTNLDQLAPSHEQSVTGLVSSINGIALSTDSSSPQLIVPPPQRGSLTNSAGMDAASDATSKPGGSGTHLSPHAAGPSGTSRLSSDGNSINGMTSLEDQFGPLPLSWERRVDHLGRTYYVDHNTRTTTWHRPRVNASQEQRAITEIERERHNNRTLPGESGSAASLEAPTPNAPEVASFVSLQDPNAPVGVSSMSSAVDAPAQTAVASLGPLPAGWEQRITPEGRSYFVDHNTRTTTWLDPRRVQQQQPNRASTQQLNAGQAASQLAVAQQQSQQALGPLPSGWEMRMTNTGRIYFVDHNAKITTWDDPRLPSSVDNNVPQYKRDFRRKLVYFRSQPALRPIPGQVHVAVRRTNIFEDSFTEIMRVPAVDLKKRLMIKFQGEDGLDYGGLSREFFFLLSHEMFNPFYGLFEYSAHDNYTLQINPHSAINPEHLNYFKFIGRVVGLAIFHQRFLDAFFITSFYKLILHKKISPKDMESVDADLYRSLNWTLENSIEGVLDLTFTAEDERFGEIVTVELKPDGRNITVTDENKAEYIQLITEWRIGKRVEEQHKAFSEGFHELIPRDLVNVFDERELELLIGGIADIDVDDWKKHTDYRGYTEDDQVIQWFWKSVRSWDSEKKARLLQFVTGTSRIPVNGFKDLQGSDGPRRFTIEKTGEIESLPKSHTCFNRLDLPPYRNEGLYLQKITLAIEETIGFLQE</sequence>
<dbReference type="InterPro" id="IPR035892">
    <property type="entry name" value="C2_domain_sf"/>
</dbReference>
<dbReference type="PROSITE" id="PS50020">
    <property type="entry name" value="WW_DOMAIN_2"/>
    <property type="match status" value="3"/>
</dbReference>
<comment type="pathway">
    <text evidence="3 8">Protein modification; protein ubiquitination.</text>
</comment>
<dbReference type="Gene3D" id="2.20.70.10">
    <property type="match status" value="2"/>
</dbReference>
<dbReference type="SUPFAM" id="SSF51045">
    <property type="entry name" value="WW domain"/>
    <property type="match status" value="3"/>
</dbReference>
<dbReference type="PROSITE" id="PS01159">
    <property type="entry name" value="WW_DOMAIN_1"/>
    <property type="match status" value="3"/>
</dbReference>
<keyword evidence="6" id="KW-0677">Repeat</keyword>
<dbReference type="Pfam" id="PF00397">
    <property type="entry name" value="WW"/>
    <property type="match status" value="3"/>
</dbReference>
<feature type="domain" description="WW" evidence="12">
    <location>
        <begin position="412"/>
        <end position="445"/>
    </location>
</feature>
<evidence type="ECO:0000256" key="6">
    <source>
        <dbReference type="ARBA" id="ARBA00022737"/>
    </source>
</evidence>
<keyword evidence="15" id="KW-1185">Reference proteome</keyword>
<evidence type="ECO:0000313" key="14">
    <source>
        <dbReference type="EMBL" id="KAH6592109.1"/>
    </source>
</evidence>
<dbReference type="EMBL" id="JAFCIX010000390">
    <property type="protein sequence ID" value="KAH6592109.1"/>
    <property type="molecule type" value="Genomic_DNA"/>
</dbReference>
<dbReference type="EC" id="2.3.2.26" evidence="8"/>
<dbReference type="PROSITE" id="PS50004">
    <property type="entry name" value="C2"/>
    <property type="match status" value="1"/>
</dbReference>
<dbReference type="CDD" id="cd08382">
    <property type="entry name" value="C2_Smurf-like"/>
    <property type="match status" value="1"/>
</dbReference>
<evidence type="ECO:0000259" key="11">
    <source>
        <dbReference type="PROSITE" id="PS50004"/>
    </source>
</evidence>
<evidence type="ECO:0000256" key="3">
    <source>
        <dbReference type="ARBA" id="ARBA00004906"/>
    </source>
</evidence>
<comment type="caution">
    <text evidence="14">The sequence shown here is derived from an EMBL/GenBank/DDBJ whole genome shotgun (WGS) entry which is preliminary data.</text>
</comment>
<keyword evidence="4" id="KW-0963">Cytoplasm</keyword>
<keyword evidence="5 8" id="KW-0808">Transferase</keyword>
<name>A0ABQ8F4M2_9FUNG</name>
<reference evidence="14 15" key="1">
    <citation type="submission" date="2021-02" db="EMBL/GenBank/DDBJ databases">
        <title>Variation within the Batrachochytrium salamandrivorans European outbreak.</title>
        <authorList>
            <person name="Kelly M."/>
            <person name="Pasmans F."/>
            <person name="Shea T.P."/>
            <person name="Munoz J.F."/>
            <person name="Carranza S."/>
            <person name="Cuomo C.A."/>
            <person name="Martel A."/>
        </authorList>
    </citation>
    <scope>NUCLEOTIDE SEQUENCE [LARGE SCALE GENOMIC DNA]</scope>
    <source>
        <strain evidence="14 15">AMFP18/2</strain>
    </source>
</reference>
<dbReference type="Pfam" id="PF00632">
    <property type="entry name" value="HECT"/>
    <property type="match status" value="1"/>
</dbReference>
<dbReference type="PROSITE" id="PS50237">
    <property type="entry name" value="HECT"/>
    <property type="match status" value="1"/>
</dbReference>
<feature type="region of interest" description="Disordered" evidence="10">
    <location>
        <begin position="281"/>
        <end position="306"/>
    </location>
</feature>
<feature type="domain" description="WW" evidence="12">
    <location>
        <begin position="344"/>
        <end position="377"/>
    </location>
</feature>
<dbReference type="InterPro" id="IPR000569">
    <property type="entry name" value="HECT_dom"/>
</dbReference>
<dbReference type="PIRSF" id="PIRSF001569">
    <property type="entry name" value="E3_ub_ligase_SMURF1"/>
    <property type="match status" value="1"/>
</dbReference>
<dbReference type="PANTHER" id="PTHR11254:SF440">
    <property type="entry name" value="E3 UBIQUITIN-PROTEIN LIGASE NEDD-4"/>
    <property type="match status" value="1"/>
</dbReference>
<dbReference type="Gene3D" id="2.60.40.150">
    <property type="entry name" value="C2 domain"/>
    <property type="match status" value="1"/>
</dbReference>
<evidence type="ECO:0000256" key="5">
    <source>
        <dbReference type="ARBA" id="ARBA00022679"/>
    </source>
</evidence>
<dbReference type="SMART" id="SM00119">
    <property type="entry name" value="HECTc"/>
    <property type="match status" value="1"/>
</dbReference>
<dbReference type="InterPro" id="IPR024928">
    <property type="entry name" value="E3_ub_ligase_SMURF1"/>
</dbReference>
<dbReference type="Gene3D" id="3.30.2410.10">
    <property type="entry name" value="Hect, E3 ligase catalytic domain"/>
    <property type="match status" value="1"/>
</dbReference>
<keyword evidence="7 8" id="KW-0833">Ubl conjugation pathway</keyword>
<dbReference type="CDD" id="cd00201">
    <property type="entry name" value="WW"/>
    <property type="match status" value="3"/>
</dbReference>
<proteinExistence type="predicted"/>
<dbReference type="CDD" id="cd00078">
    <property type="entry name" value="HECTc"/>
    <property type="match status" value="1"/>
</dbReference>
<feature type="region of interest" description="Disordered" evidence="10">
    <location>
        <begin position="165"/>
        <end position="234"/>
    </location>
</feature>
<evidence type="ECO:0000259" key="13">
    <source>
        <dbReference type="PROSITE" id="PS50237"/>
    </source>
</evidence>
<evidence type="ECO:0000256" key="8">
    <source>
        <dbReference type="PIRNR" id="PIRNR001569"/>
    </source>
</evidence>
<feature type="domain" description="HECT" evidence="13">
    <location>
        <begin position="501"/>
        <end position="834"/>
    </location>
</feature>
<evidence type="ECO:0000256" key="4">
    <source>
        <dbReference type="ARBA" id="ARBA00022490"/>
    </source>
</evidence>
<dbReference type="Gene3D" id="3.90.1750.10">
    <property type="entry name" value="Hect, E3 ligase catalytic domains"/>
    <property type="match status" value="1"/>
</dbReference>
<dbReference type="InterPro" id="IPR001202">
    <property type="entry name" value="WW_dom"/>
</dbReference>
<dbReference type="SMART" id="SM00456">
    <property type="entry name" value="WW"/>
    <property type="match status" value="3"/>
</dbReference>
<evidence type="ECO:0000259" key="12">
    <source>
        <dbReference type="PROSITE" id="PS50020"/>
    </source>
</evidence>
<evidence type="ECO:0000256" key="10">
    <source>
        <dbReference type="SAM" id="MobiDB-lite"/>
    </source>
</evidence>
<feature type="compositionally biased region" description="Polar residues" evidence="10">
    <location>
        <begin position="212"/>
        <end position="231"/>
    </location>
</feature>
<comment type="catalytic activity">
    <reaction evidence="1 8">
        <text>S-ubiquitinyl-[E2 ubiquitin-conjugating enzyme]-L-cysteine + [acceptor protein]-L-lysine = [E2 ubiquitin-conjugating enzyme]-L-cysteine + N(6)-ubiquitinyl-[acceptor protein]-L-lysine.</text>
        <dbReference type="EC" id="2.3.2.26"/>
    </reaction>
</comment>
<evidence type="ECO:0000256" key="9">
    <source>
        <dbReference type="PROSITE-ProRule" id="PRU00104"/>
    </source>
</evidence>
<dbReference type="InterPro" id="IPR036020">
    <property type="entry name" value="WW_dom_sf"/>
</dbReference>
<accession>A0ABQ8F4M2</accession>
<dbReference type="Gene3D" id="3.30.2160.10">
    <property type="entry name" value="Hect, E3 ligase catalytic domain"/>
    <property type="match status" value="1"/>
</dbReference>
<evidence type="ECO:0000256" key="7">
    <source>
        <dbReference type="ARBA" id="ARBA00022786"/>
    </source>
</evidence>
<evidence type="ECO:0000256" key="2">
    <source>
        <dbReference type="ARBA" id="ARBA00004496"/>
    </source>
</evidence>
<gene>
    <name evidence="14" type="ORF">BASA50_008255</name>
</gene>
<evidence type="ECO:0000313" key="15">
    <source>
        <dbReference type="Proteomes" id="UP001648503"/>
    </source>
</evidence>
<dbReference type="InterPro" id="IPR035983">
    <property type="entry name" value="Hect_E3_ubiquitin_ligase"/>
</dbReference>
<feature type="domain" description="C2" evidence="11">
    <location>
        <begin position="1"/>
        <end position="114"/>
    </location>
</feature>
<protein>
    <recommendedName>
        <fullName evidence="8">E3 ubiquitin-protein ligase</fullName>
        <ecNumber evidence="8">2.3.2.26</ecNumber>
    </recommendedName>
</protein>
<comment type="subcellular location">
    <subcellularLocation>
        <location evidence="2">Cytoplasm</location>
    </subcellularLocation>
</comment>
<evidence type="ECO:0000256" key="1">
    <source>
        <dbReference type="ARBA" id="ARBA00000885"/>
    </source>
</evidence>
<dbReference type="InterPro" id="IPR050409">
    <property type="entry name" value="E3_ubiq-protein_ligase"/>
</dbReference>
<dbReference type="SUPFAM" id="SSF49562">
    <property type="entry name" value="C2 domain (Calcium/lipid-binding domain, CaLB)"/>
    <property type="match status" value="1"/>
</dbReference>
<dbReference type="SMART" id="SM00239">
    <property type="entry name" value="C2"/>
    <property type="match status" value="1"/>
</dbReference>
<dbReference type="PANTHER" id="PTHR11254">
    <property type="entry name" value="HECT DOMAIN UBIQUITIN-PROTEIN LIGASE"/>
    <property type="match status" value="1"/>
</dbReference>
<dbReference type="InterPro" id="IPR000008">
    <property type="entry name" value="C2_dom"/>
</dbReference>
<dbReference type="Proteomes" id="UP001648503">
    <property type="component" value="Unassembled WGS sequence"/>
</dbReference>
<organism evidence="14 15">
    <name type="scientific">Batrachochytrium salamandrivorans</name>
    <dbReference type="NCBI Taxonomy" id="1357716"/>
    <lineage>
        <taxon>Eukaryota</taxon>
        <taxon>Fungi</taxon>
        <taxon>Fungi incertae sedis</taxon>
        <taxon>Chytridiomycota</taxon>
        <taxon>Chytridiomycota incertae sedis</taxon>
        <taxon>Chytridiomycetes</taxon>
        <taxon>Rhizophydiales</taxon>
        <taxon>Rhizophydiales incertae sedis</taxon>
        <taxon>Batrachochytrium</taxon>
    </lineage>
</organism>
<feature type="active site" description="Glycyl thioester intermediate" evidence="9">
    <location>
        <position position="802"/>
    </location>
</feature>
<dbReference type="SUPFAM" id="SSF56204">
    <property type="entry name" value="Hect, E3 ligase catalytic domain"/>
    <property type="match status" value="1"/>
</dbReference>